<dbReference type="PANTHER" id="PTHR34301:SF8">
    <property type="entry name" value="ATPASE DOMAIN-CONTAINING PROTEIN"/>
    <property type="match status" value="1"/>
</dbReference>
<protein>
    <recommendedName>
        <fullName evidence="2">ATPase domain-containing protein</fullName>
    </recommendedName>
</protein>
<dbReference type="SUPFAM" id="SSF52540">
    <property type="entry name" value="P-loop containing nucleoside triphosphate hydrolases"/>
    <property type="match status" value="1"/>
</dbReference>
<gene>
    <name evidence="1" type="ORF">Ctma_1577</name>
</gene>
<dbReference type="AlphaFoldDB" id="A0AAU6PIM3"/>
<evidence type="ECO:0000313" key="1">
    <source>
        <dbReference type="EMBL" id="WXU00843.1"/>
    </source>
</evidence>
<reference evidence="1" key="1">
    <citation type="submission" date="2023-10" db="EMBL/GenBank/DDBJ databases">
        <title>The first scallop-associated chemosynthetic bacterial symbiont.</title>
        <authorList>
            <person name="Lin Y.-T."/>
            <person name="Sun J."/>
            <person name="Ip J.C.-H."/>
            <person name="He X."/>
            <person name="Gao Z.-M."/>
            <person name="Perez M."/>
            <person name="Xu T."/>
            <person name="Qian P.-Y."/>
            <person name="Qiu J.-W."/>
        </authorList>
    </citation>
    <scope>NUCLEOTIDE SEQUENCE</scope>
    <source>
        <strain evidence="1">Gill1</strain>
    </source>
</reference>
<dbReference type="Gene3D" id="3.40.50.300">
    <property type="entry name" value="P-loop containing nucleotide triphosphate hydrolases"/>
    <property type="match status" value="1"/>
</dbReference>
<accession>A0AAU6PIM3</accession>
<dbReference type="PANTHER" id="PTHR34301">
    <property type="entry name" value="DNA-BINDING PROTEIN-RELATED"/>
    <property type="match status" value="1"/>
</dbReference>
<organism evidence="1">
    <name type="scientific">Catillopecten margaritatus gill symbiont</name>
    <dbReference type="NCBI Taxonomy" id="3083288"/>
    <lineage>
        <taxon>Bacteria</taxon>
        <taxon>Pseudomonadati</taxon>
        <taxon>Pseudomonadota</taxon>
        <taxon>Gammaproteobacteria</taxon>
        <taxon>sulfur-oxidizing symbionts</taxon>
    </lineage>
</organism>
<dbReference type="EMBL" id="CP138327">
    <property type="protein sequence ID" value="WXU00843.1"/>
    <property type="molecule type" value="Genomic_DNA"/>
</dbReference>
<evidence type="ECO:0008006" key="2">
    <source>
        <dbReference type="Google" id="ProtNLM"/>
    </source>
</evidence>
<proteinExistence type="predicted"/>
<sequence>MGNRDFIVGGVVQDDDYFFHQAYVGEMWDLLKKNNIILLSPRRTGKTSLMYRLIAEPQHNYKVVHFNVETLSSASDFFIHLLNTLYELHPEYWQKLSKSWNFLKNLVAKVEEVGVMSCKVKLRQNANWEKDWEKLSEELMKKIALLDDKLLFIIDEFPDMLSKMLQKDKEEAATFLHHFRKIRLDLKSTNIRWLVSGSVNIRGVLDEASLINTINDFQTEFLPNIKKKEADDFICSMLNARRVEFNQAILQTIYDLLGEPMPYFVQLFTQEIYRYWRREKGNISEIDTNEVIEIFNKSLLGEVAHDKLQHYHSRIKLYYPEQLQSIAYEILDVLAKSNSGVSEKQLYSQYLQYQQDKGNYSQQNTANKIEMQRSFNALMLRLDSDFYTYKNEDNIYDFKTHLIKLWWNKNWTQL</sequence>
<dbReference type="InterPro" id="IPR027417">
    <property type="entry name" value="P-loop_NTPase"/>
</dbReference>
<name>A0AAU6PIM3_9GAMM</name>